<dbReference type="InterPro" id="IPR028364">
    <property type="entry name" value="Ribosomal_uL1/biogenesis"/>
</dbReference>
<organism evidence="5 6">
    <name type="scientific">Babesia duncani</name>
    <dbReference type="NCBI Taxonomy" id="323732"/>
    <lineage>
        <taxon>Eukaryota</taxon>
        <taxon>Sar</taxon>
        <taxon>Alveolata</taxon>
        <taxon>Apicomplexa</taxon>
        <taxon>Aconoidasida</taxon>
        <taxon>Piroplasmida</taxon>
        <taxon>Babesiidae</taxon>
        <taxon>Babesia</taxon>
    </lineage>
</organism>
<feature type="region of interest" description="Disordered" evidence="4">
    <location>
        <begin position="47"/>
        <end position="71"/>
    </location>
</feature>
<gene>
    <name evidence="5" type="ORF">BdWA1_002288</name>
</gene>
<dbReference type="RefSeq" id="XP_067802538.1">
    <property type="nucleotide sequence ID" value="XM_067947316.1"/>
</dbReference>
<dbReference type="EMBL" id="JALLKP010000003">
    <property type="protein sequence ID" value="KAK2195695.1"/>
    <property type="molecule type" value="Genomic_DNA"/>
</dbReference>
<reference evidence="5" key="1">
    <citation type="journal article" date="2023" name="Nat. Microbiol.">
        <title>Babesia duncani multi-omics identifies virulence factors and drug targets.</title>
        <authorList>
            <person name="Singh P."/>
            <person name="Lonardi S."/>
            <person name="Liang Q."/>
            <person name="Vydyam P."/>
            <person name="Khabirova E."/>
            <person name="Fang T."/>
            <person name="Gihaz S."/>
            <person name="Thekkiniath J."/>
            <person name="Munshi M."/>
            <person name="Abel S."/>
            <person name="Ciampossin L."/>
            <person name="Batugedara G."/>
            <person name="Gupta M."/>
            <person name="Lu X.M."/>
            <person name="Lenz T."/>
            <person name="Chakravarty S."/>
            <person name="Cornillot E."/>
            <person name="Hu Y."/>
            <person name="Ma W."/>
            <person name="Gonzalez L.M."/>
            <person name="Sanchez S."/>
            <person name="Estrada K."/>
            <person name="Sanchez-Flores A."/>
            <person name="Montero E."/>
            <person name="Harb O.S."/>
            <person name="Le Roch K.G."/>
            <person name="Mamoun C.B."/>
        </authorList>
    </citation>
    <scope>NUCLEOTIDE SEQUENCE</scope>
    <source>
        <strain evidence="5">WA1</strain>
    </source>
</reference>
<evidence type="ECO:0000256" key="4">
    <source>
        <dbReference type="SAM" id="MobiDB-lite"/>
    </source>
</evidence>
<dbReference type="Gene3D" id="3.40.50.790">
    <property type="match status" value="1"/>
</dbReference>
<evidence type="ECO:0000256" key="3">
    <source>
        <dbReference type="ARBA" id="ARBA00023274"/>
    </source>
</evidence>
<keyword evidence="6" id="KW-1185">Reference proteome</keyword>
<evidence type="ECO:0000313" key="5">
    <source>
        <dbReference type="EMBL" id="KAK2195695.1"/>
    </source>
</evidence>
<comment type="similarity">
    <text evidence="1">Belongs to the universal ribosomal protein uL1 family.</text>
</comment>
<dbReference type="SUPFAM" id="SSF56808">
    <property type="entry name" value="Ribosomal protein L1"/>
    <property type="match status" value="1"/>
</dbReference>
<comment type="caution">
    <text evidence="5">The sequence shown here is derived from an EMBL/GenBank/DDBJ whole genome shotgun (WGS) entry which is preliminary data.</text>
</comment>
<dbReference type="PANTHER" id="PTHR36427">
    <property type="entry name" value="54S RIBOSOMAL PROTEIN L1, MITOCHONDRIAL"/>
    <property type="match status" value="1"/>
</dbReference>
<dbReference type="Proteomes" id="UP001214638">
    <property type="component" value="Unassembled WGS sequence"/>
</dbReference>
<evidence type="ECO:0000313" key="6">
    <source>
        <dbReference type="Proteomes" id="UP001214638"/>
    </source>
</evidence>
<dbReference type="Pfam" id="PF00687">
    <property type="entry name" value="Ribosomal_L1"/>
    <property type="match status" value="1"/>
</dbReference>
<dbReference type="FunFam" id="3.40.50.790:FF:000001">
    <property type="entry name" value="50S ribosomal protein L1"/>
    <property type="match status" value="1"/>
</dbReference>
<keyword evidence="3" id="KW-0687">Ribonucleoprotein</keyword>
<dbReference type="AlphaFoldDB" id="A0AAD9PIW7"/>
<dbReference type="GO" id="GO:1990904">
    <property type="term" value="C:ribonucleoprotein complex"/>
    <property type="evidence" value="ECO:0007669"/>
    <property type="project" value="UniProtKB-KW"/>
</dbReference>
<evidence type="ECO:0000256" key="1">
    <source>
        <dbReference type="ARBA" id="ARBA00010531"/>
    </source>
</evidence>
<proteinExistence type="inferred from homology"/>
<dbReference type="CDD" id="cd00403">
    <property type="entry name" value="Ribosomal_L1"/>
    <property type="match status" value="1"/>
</dbReference>
<sequence length="337" mass="38206">MINRFGSLETAIKQWRRFALHAFGLQLRLKKYIPLYTEIVKRRGKKDSVHAKSSTKSHADTGNEIQPKPLSLDDLQLPSPQDAINVLKSIHVSLFNNTNIQLQLWVWTRVEVTRVALRGCTTMPFDVGPKPKVLAICEPEQVQLALNNGATYAGLDSVLDKIASGWTNFDACICTTIHMPKLMRVARILGPKKLMPNLKSGTLTSNLIEAIKKMSDSKTVQYRAEQVPDSEWESLLKHAPIIKCDNLDINQVGIVQVPISQMPAQIPNAIENSQFFIKELLKSRPTVATKSTRAQFKWPPEKKTYKQLLDEAFTSRFNQKLYSAQIKVKWIKRETLC</sequence>
<dbReference type="KEGG" id="bdw:94336586"/>
<keyword evidence="2 5" id="KW-0689">Ribosomal protein</keyword>
<name>A0AAD9PIW7_9APIC</name>
<dbReference type="GeneID" id="94336586"/>
<dbReference type="InterPro" id="IPR016095">
    <property type="entry name" value="Ribosomal_uL1_3-a/b-sand"/>
</dbReference>
<dbReference type="InterPro" id="IPR023674">
    <property type="entry name" value="Ribosomal_uL1-like"/>
</dbReference>
<dbReference type="PANTHER" id="PTHR36427:SF3">
    <property type="entry name" value="LARGE RIBOSOMAL SUBUNIT PROTEIN UL1M"/>
    <property type="match status" value="1"/>
</dbReference>
<accession>A0AAD9PIW7</accession>
<dbReference type="GO" id="GO:0005840">
    <property type="term" value="C:ribosome"/>
    <property type="evidence" value="ECO:0007669"/>
    <property type="project" value="UniProtKB-KW"/>
</dbReference>
<evidence type="ECO:0000256" key="2">
    <source>
        <dbReference type="ARBA" id="ARBA00022980"/>
    </source>
</evidence>
<protein>
    <submittedName>
        <fullName evidence="5">Bifunctional Ribosomal protein L1</fullName>
    </submittedName>
</protein>